<evidence type="ECO:0000256" key="4">
    <source>
        <dbReference type="ARBA" id="ARBA00023015"/>
    </source>
</evidence>
<gene>
    <name evidence="7" type="primary">nusB</name>
    <name evidence="7" type="ORF">KC980_02160</name>
</gene>
<comment type="similarity">
    <text evidence="1">Belongs to the NusB family.</text>
</comment>
<keyword evidence="3" id="KW-0694">RNA-binding</keyword>
<reference evidence="7" key="1">
    <citation type="submission" date="2020-04" db="EMBL/GenBank/DDBJ databases">
        <authorList>
            <person name="Zhang T."/>
        </authorList>
    </citation>
    <scope>NUCLEOTIDE SEQUENCE</scope>
    <source>
        <strain evidence="7">HKST-UBA79</strain>
    </source>
</reference>
<dbReference type="GO" id="GO:0005829">
    <property type="term" value="C:cytosol"/>
    <property type="evidence" value="ECO:0007669"/>
    <property type="project" value="TreeGrafter"/>
</dbReference>
<dbReference type="NCBIfam" id="TIGR01951">
    <property type="entry name" value="nusB"/>
    <property type="match status" value="1"/>
</dbReference>
<keyword evidence="5" id="KW-0804">Transcription</keyword>
<feature type="domain" description="NusB/RsmB/TIM44" evidence="6">
    <location>
        <begin position="3"/>
        <end position="91"/>
    </location>
</feature>
<dbReference type="Proteomes" id="UP000740557">
    <property type="component" value="Unassembled WGS sequence"/>
</dbReference>
<proteinExistence type="inferred from homology"/>
<organism evidence="7 8">
    <name type="scientific">candidate division WWE3 bacterium</name>
    <dbReference type="NCBI Taxonomy" id="2053526"/>
    <lineage>
        <taxon>Bacteria</taxon>
        <taxon>Katanobacteria</taxon>
    </lineage>
</organism>
<keyword evidence="4" id="KW-0805">Transcription regulation</keyword>
<accession>A0A955ED03</accession>
<name>A0A955ED03_UNCKA</name>
<evidence type="ECO:0000256" key="1">
    <source>
        <dbReference type="ARBA" id="ARBA00005952"/>
    </source>
</evidence>
<sequence>PSTDFSLTENIIENIETHKKEIDDLIQQNAPEWPIDKISKVDLTILRIAVSEILFTDLPNKVAVDEAIELAKEFGNDTSSKFINGVLGTIIEQDNSPKVHTTIETVLEK</sequence>
<dbReference type="InterPro" id="IPR035926">
    <property type="entry name" value="NusB-like_sf"/>
</dbReference>
<dbReference type="Gene3D" id="1.10.940.10">
    <property type="entry name" value="NusB-like"/>
    <property type="match status" value="1"/>
</dbReference>
<dbReference type="PANTHER" id="PTHR11078:SF3">
    <property type="entry name" value="ANTITERMINATION NUSB DOMAIN-CONTAINING PROTEIN"/>
    <property type="match status" value="1"/>
</dbReference>
<evidence type="ECO:0000256" key="5">
    <source>
        <dbReference type="ARBA" id="ARBA00023163"/>
    </source>
</evidence>
<dbReference type="InterPro" id="IPR006027">
    <property type="entry name" value="NusB_RsmB_TIM44"/>
</dbReference>
<dbReference type="EMBL" id="JAGQNX010000061">
    <property type="protein sequence ID" value="MCA9308293.1"/>
    <property type="molecule type" value="Genomic_DNA"/>
</dbReference>
<dbReference type="AlphaFoldDB" id="A0A955ED03"/>
<comment type="caution">
    <text evidence="7">The sequence shown here is derived from an EMBL/GenBank/DDBJ whole genome shotgun (WGS) entry which is preliminary data.</text>
</comment>
<dbReference type="SUPFAM" id="SSF48013">
    <property type="entry name" value="NusB-like"/>
    <property type="match status" value="1"/>
</dbReference>
<feature type="non-terminal residue" evidence="7">
    <location>
        <position position="1"/>
    </location>
</feature>
<evidence type="ECO:0000259" key="6">
    <source>
        <dbReference type="Pfam" id="PF01029"/>
    </source>
</evidence>
<dbReference type="GO" id="GO:0003723">
    <property type="term" value="F:RNA binding"/>
    <property type="evidence" value="ECO:0007669"/>
    <property type="project" value="UniProtKB-KW"/>
</dbReference>
<dbReference type="PANTHER" id="PTHR11078">
    <property type="entry name" value="N UTILIZATION SUBSTANCE PROTEIN B-RELATED"/>
    <property type="match status" value="1"/>
</dbReference>
<dbReference type="InterPro" id="IPR011605">
    <property type="entry name" value="NusB_fam"/>
</dbReference>
<evidence type="ECO:0000313" key="7">
    <source>
        <dbReference type="EMBL" id="MCA9308293.1"/>
    </source>
</evidence>
<dbReference type="Pfam" id="PF01029">
    <property type="entry name" value="NusB"/>
    <property type="match status" value="1"/>
</dbReference>
<protein>
    <submittedName>
        <fullName evidence="7">Transcription antitermination factor NusB</fullName>
    </submittedName>
</protein>
<evidence type="ECO:0000256" key="3">
    <source>
        <dbReference type="ARBA" id="ARBA00022884"/>
    </source>
</evidence>
<evidence type="ECO:0000313" key="8">
    <source>
        <dbReference type="Proteomes" id="UP000740557"/>
    </source>
</evidence>
<evidence type="ECO:0000256" key="2">
    <source>
        <dbReference type="ARBA" id="ARBA00022814"/>
    </source>
</evidence>
<dbReference type="GO" id="GO:0031564">
    <property type="term" value="P:transcription antitermination"/>
    <property type="evidence" value="ECO:0007669"/>
    <property type="project" value="UniProtKB-KW"/>
</dbReference>
<keyword evidence="2" id="KW-0889">Transcription antitermination</keyword>
<reference evidence="7" key="2">
    <citation type="journal article" date="2021" name="Microbiome">
        <title>Successional dynamics and alternative stable states in a saline activated sludge microbial community over 9 years.</title>
        <authorList>
            <person name="Wang Y."/>
            <person name="Ye J."/>
            <person name="Ju F."/>
            <person name="Liu L."/>
            <person name="Boyd J.A."/>
            <person name="Deng Y."/>
            <person name="Parks D.H."/>
            <person name="Jiang X."/>
            <person name="Yin X."/>
            <person name="Woodcroft B.J."/>
            <person name="Tyson G.W."/>
            <person name="Hugenholtz P."/>
            <person name="Polz M.F."/>
            <person name="Zhang T."/>
        </authorList>
    </citation>
    <scope>NUCLEOTIDE SEQUENCE</scope>
    <source>
        <strain evidence="7">HKST-UBA79</strain>
    </source>
</reference>
<dbReference type="GO" id="GO:0006353">
    <property type="term" value="P:DNA-templated transcription termination"/>
    <property type="evidence" value="ECO:0007669"/>
    <property type="project" value="InterPro"/>
</dbReference>